<dbReference type="GO" id="GO:0016209">
    <property type="term" value="F:antioxidant activity"/>
    <property type="evidence" value="ECO:0007669"/>
    <property type="project" value="InterPro"/>
</dbReference>
<dbReference type="PANTHER" id="PTHR42852:SF17">
    <property type="entry name" value="THIOREDOXIN-LIKE PROTEIN HI_1115"/>
    <property type="match status" value="1"/>
</dbReference>
<keyword evidence="1" id="KW-0732">Signal</keyword>
<sequence length="208" mass="23955">MKLNFLLLAFLMMTCYLEAQERENPIDINKIHLGGKISTKDLHNKYDSLLGKEILKDEIISMNGSSLSPDLFKGKVSVLNFFTIPCKGCLLEIPYMVKLKKVFPENKVQILGITDLLPEKIKNHNASKKLSPDAPRDLYPNLPAFNYTVLSFKSQQIIDNFYIWGNPYTFIIDKEGIVRYMDGGFPLQKKDQEIEFQKYIDAIEKLLQ</sequence>
<proteinExistence type="predicted"/>
<reference evidence="3 4" key="1">
    <citation type="submission" date="2018-09" db="EMBL/GenBank/DDBJ databases">
        <title>Genomic Encyclopedia of Archaeal and Bacterial Type Strains, Phase II (KMG-II): from individual species to whole genera.</title>
        <authorList>
            <person name="Goeker M."/>
        </authorList>
    </citation>
    <scope>NUCLEOTIDE SEQUENCE [LARGE SCALE GENOMIC DNA]</scope>
    <source>
        <strain evidence="3 4">DSM 21950</strain>
    </source>
</reference>
<dbReference type="EMBL" id="RAPQ01000008">
    <property type="protein sequence ID" value="RKE04780.1"/>
    <property type="molecule type" value="Genomic_DNA"/>
</dbReference>
<dbReference type="InterPro" id="IPR000866">
    <property type="entry name" value="AhpC/TSA"/>
</dbReference>
<dbReference type="InterPro" id="IPR036249">
    <property type="entry name" value="Thioredoxin-like_sf"/>
</dbReference>
<organism evidence="3 4">
    <name type="scientific">Marinifilum flexuosum</name>
    <dbReference type="NCBI Taxonomy" id="1117708"/>
    <lineage>
        <taxon>Bacteria</taxon>
        <taxon>Pseudomonadati</taxon>
        <taxon>Bacteroidota</taxon>
        <taxon>Bacteroidia</taxon>
        <taxon>Marinilabiliales</taxon>
        <taxon>Marinifilaceae</taxon>
    </lineage>
</organism>
<accession>A0A419XB26</accession>
<feature type="signal peptide" evidence="1">
    <location>
        <begin position="1"/>
        <end position="19"/>
    </location>
</feature>
<dbReference type="SUPFAM" id="SSF52833">
    <property type="entry name" value="Thioredoxin-like"/>
    <property type="match status" value="1"/>
</dbReference>
<dbReference type="InterPro" id="IPR050553">
    <property type="entry name" value="Thioredoxin_ResA/DsbE_sf"/>
</dbReference>
<dbReference type="PANTHER" id="PTHR42852">
    <property type="entry name" value="THIOL:DISULFIDE INTERCHANGE PROTEIN DSBE"/>
    <property type="match status" value="1"/>
</dbReference>
<dbReference type="CDD" id="cd02966">
    <property type="entry name" value="TlpA_like_family"/>
    <property type="match status" value="1"/>
</dbReference>
<gene>
    <name evidence="3" type="ORF">BXY64_1808</name>
</gene>
<protein>
    <submittedName>
        <fullName evidence="3">Peroxiredoxin</fullName>
    </submittedName>
</protein>
<feature type="domain" description="Thioredoxin" evidence="2">
    <location>
        <begin position="48"/>
        <end position="205"/>
    </location>
</feature>
<evidence type="ECO:0000259" key="2">
    <source>
        <dbReference type="PROSITE" id="PS51352"/>
    </source>
</evidence>
<evidence type="ECO:0000313" key="3">
    <source>
        <dbReference type="EMBL" id="RKE04780.1"/>
    </source>
</evidence>
<comment type="caution">
    <text evidence="3">The sequence shown here is derived from an EMBL/GenBank/DDBJ whole genome shotgun (WGS) entry which is preliminary data.</text>
</comment>
<dbReference type="Proteomes" id="UP000284531">
    <property type="component" value="Unassembled WGS sequence"/>
</dbReference>
<feature type="chain" id="PRO_5019122757" evidence="1">
    <location>
        <begin position="20"/>
        <end position="208"/>
    </location>
</feature>
<dbReference type="PROSITE" id="PS51352">
    <property type="entry name" value="THIOREDOXIN_2"/>
    <property type="match status" value="1"/>
</dbReference>
<name>A0A419XB26_9BACT</name>
<dbReference type="RefSeq" id="WP_120239524.1">
    <property type="nucleotide sequence ID" value="NZ_RAPQ01000008.1"/>
</dbReference>
<dbReference type="InterPro" id="IPR013766">
    <property type="entry name" value="Thioredoxin_domain"/>
</dbReference>
<dbReference type="Gene3D" id="3.40.30.10">
    <property type="entry name" value="Glutaredoxin"/>
    <property type="match status" value="1"/>
</dbReference>
<evidence type="ECO:0000256" key="1">
    <source>
        <dbReference type="SAM" id="SignalP"/>
    </source>
</evidence>
<dbReference type="AlphaFoldDB" id="A0A419XB26"/>
<dbReference type="OrthoDB" id="9794348at2"/>
<dbReference type="Pfam" id="PF00578">
    <property type="entry name" value="AhpC-TSA"/>
    <property type="match status" value="1"/>
</dbReference>
<keyword evidence="4" id="KW-1185">Reference proteome</keyword>
<dbReference type="GO" id="GO:0016491">
    <property type="term" value="F:oxidoreductase activity"/>
    <property type="evidence" value="ECO:0007669"/>
    <property type="project" value="InterPro"/>
</dbReference>
<evidence type="ECO:0000313" key="4">
    <source>
        <dbReference type="Proteomes" id="UP000284531"/>
    </source>
</evidence>